<evidence type="ECO:0000256" key="4">
    <source>
        <dbReference type="ARBA" id="ARBA00022840"/>
    </source>
</evidence>
<dbReference type="InterPro" id="IPR011527">
    <property type="entry name" value="ABC1_TM_dom"/>
</dbReference>
<evidence type="ECO:0000313" key="8">
    <source>
        <dbReference type="Proteomes" id="UP000887578"/>
    </source>
</evidence>
<dbReference type="Proteomes" id="UP000887578">
    <property type="component" value="Unplaced"/>
</dbReference>
<dbReference type="GO" id="GO:0016020">
    <property type="term" value="C:membrane"/>
    <property type="evidence" value="ECO:0007669"/>
    <property type="project" value="InterPro"/>
</dbReference>
<dbReference type="InterPro" id="IPR036640">
    <property type="entry name" value="ABC1_TM_sf"/>
</dbReference>
<dbReference type="GO" id="GO:0005524">
    <property type="term" value="F:ATP binding"/>
    <property type="evidence" value="ECO:0007669"/>
    <property type="project" value="UniProtKB-KW"/>
</dbReference>
<sequence length="86" mass="10009">MIVSIKVKKWQSLQMKLKDERQKMTNEVMNGVKVIKLYAWEKPMLKVISEIRSKEVALIRKASMTRTFIDVINSASPFLVSKNLKL</sequence>
<dbReference type="InterPro" id="IPR050173">
    <property type="entry name" value="ABC_transporter_C-like"/>
</dbReference>
<dbReference type="PANTHER" id="PTHR24223:SF415">
    <property type="entry name" value="FI20190P1"/>
    <property type="match status" value="1"/>
</dbReference>
<keyword evidence="3" id="KW-0547">Nucleotide-binding</keyword>
<name>A0A914QCJ8_9BILA</name>
<evidence type="ECO:0000256" key="5">
    <source>
        <dbReference type="ARBA" id="ARBA00022989"/>
    </source>
</evidence>
<keyword evidence="8" id="KW-1185">Reference proteome</keyword>
<dbReference type="AlphaFoldDB" id="A0A914QCJ8"/>
<protein>
    <submittedName>
        <fullName evidence="9">ABC transmembrane type-1 domain-containing protein</fullName>
    </submittedName>
</protein>
<keyword evidence="5" id="KW-1133">Transmembrane helix</keyword>
<keyword evidence="6" id="KW-0472">Membrane</keyword>
<evidence type="ECO:0000256" key="3">
    <source>
        <dbReference type="ARBA" id="ARBA00022741"/>
    </source>
</evidence>
<evidence type="ECO:0000259" key="7">
    <source>
        <dbReference type="PROSITE" id="PS50929"/>
    </source>
</evidence>
<dbReference type="PROSITE" id="PS50929">
    <property type="entry name" value="ABC_TM1F"/>
    <property type="match status" value="1"/>
</dbReference>
<keyword evidence="4" id="KW-0067">ATP-binding</keyword>
<dbReference type="SUPFAM" id="SSF90123">
    <property type="entry name" value="ABC transporter transmembrane region"/>
    <property type="match status" value="1"/>
</dbReference>
<evidence type="ECO:0000256" key="1">
    <source>
        <dbReference type="ARBA" id="ARBA00022448"/>
    </source>
</evidence>
<dbReference type="PANTHER" id="PTHR24223">
    <property type="entry name" value="ATP-BINDING CASSETTE SUB-FAMILY C"/>
    <property type="match status" value="1"/>
</dbReference>
<proteinExistence type="predicted"/>
<evidence type="ECO:0000256" key="2">
    <source>
        <dbReference type="ARBA" id="ARBA00022692"/>
    </source>
</evidence>
<evidence type="ECO:0000256" key="6">
    <source>
        <dbReference type="ARBA" id="ARBA00023136"/>
    </source>
</evidence>
<reference evidence="9" key="1">
    <citation type="submission" date="2022-11" db="UniProtKB">
        <authorList>
            <consortium name="WormBaseParasite"/>
        </authorList>
    </citation>
    <scope>IDENTIFICATION</scope>
</reference>
<keyword evidence="1" id="KW-0813">Transport</keyword>
<organism evidence="8 9">
    <name type="scientific">Panagrolaimus davidi</name>
    <dbReference type="NCBI Taxonomy" id="227884"/>
    <lineage>
        <taxon>Eukaryota</taxon>
        <taxon>Metazoa</taxon>
        <taxon>Ecdysozoa</taxon>
        <taxon>Nematoda</taxon>
        <taxon>Chromadorea</taxon>
        <taxon>Rhabditida</taxon>
        <taxon>Tylenchina</taxon>
        <taxon>Panagrolaimomorpha</taxon>
        <taxon>Panagrolaimoidea</taxon>
        <taxon>Panagrolaimidae</taxon>
        <taxon>Panagrolaimus</taxon>
    </lineage>
</organism>
<dbReference type="Pfam" id="PF00664">
    <property type="entry name" value="ABC_membrane"/>
    <property type="match status" value="1"/>
</dbReference>
<keyword evidence="2" id="KW-0812">Transmembrane</keyword>
<accession>A0A914QCJ8</accession>
<dbReference type="Gene3D" id="1.20.1560.10">
    <property type="entry name" value="ABC transporter type 1, transmembrane domain"/>
    <property type="match status" value="1"/>
</dbReference>
<dbReference type="WBParaSite" id="PDA_v2.g27040.t1">
    <property type="protein sequence ID" value="PDA_v2.g27040.t1"/>
    <property type="gene ID" value="PDA_v2.g27040"/>
</dbReference>
<dbReference type="GO" id="GO:0140359">
    <property type="term" value="F:ABC-type transporter activity"/>
    <property type="evidence" value="ECO:0007669"/>
    <property type="project" value="InterPro"/>
</dbReference>
<evidence type="ECO:0000313" key="9">
    <source>
        <dbReference type="WBParaSite" id="PDA_v2.g27040.t1"/>
    </source>
</evidence>
<feature type="domain" description="ABC transmembrane type-1" evidence="7">
    <location>
        <begin position="1"/>
        <end position="80"/>
    </location>
</feature>